<sequence>MQITFHTRPLAVAALSLAIAGALVAPQAAHASAFQLKENSAKALGRAFAGSAAAGDDASVIVNNPAAMSLLEGNTFQADVTGINFSTKFHGTATDAQGRPISGGNGGDAGTTIPVPALYFASKVSDRVHVGLGLTAPFGFKTEYDSDWKGRYNGVKSDFKSFDATLSASFDVTDNFALGASFIAQKTSAELTSAINYNTVGLGLIQRAAASGQISPLVARALAQQYAAIVPPGSDGMAKIKGDDWAYGWQLGAIWKLTAQDRFALNWRSSIKHHLEGTGNFTMPANVTAVLSNPTVGALLGSGQPPFTHTDGTAGFETPAVATASFWHQDEKFGLGFDLSWTKWDSFKNLTVNYSNPNQPATSEVYEWRNSWFASVGGEYYVNDKFTVRGGIAVDTTPTYDDTRSPRVPDSTRKWVAFGVGYKATDKFEINAGYAHIFVNKAHIGGSVSATQDRLVGENDDKGNLLSLSAKYQF</sequence>
<dbReference type="Pfam" id="PF03349">
    <property type="entry name" value="Toluene_X"/>
    <property type="match status" value="1"/>
</dbReference>
<dbReference type="EMBL" id="JZRB01000015">
    <property type="protein sequence ID" value="KJV35483.1"/>
    <property type="molecule type" value="Genomic_DNA"/>
</dbReference>
<comment type="similarity">
    <text evidence="2">Belongs to the OmpP1/FadL family.</text>
</comment>
<organism evidence="9 10">
    <name type="scientific">Luteibacter yeojuensis</name>
    <dbReference type="NCBI Taxonomy" id="345309"/>
    <lineage>
        <taxon>Bacteria</taxon>
        <taxon>Pseudomonadati</taxon>
        <taxon>Pseudomonadota</taxon>
        <taxon>Gammaproteobacteria</taxon>
        <taxon>Lysobacterales</taxon>
        <taxon>Rhodanobacteraceae</taxon>
        <taxon>Luteibacter</taxon>
    </lineage>
</organism>
<dbReference type="GO" id="GO:0009279">
    <property type="term" value="C:cell outer membrane"/>
    <property type="evidence" value="ECO:0007669"/>
    <property type="project" value="UniProtKB-SubCell"/>
</dbReference>
<dbReference type="PATRIC" id="fig|345309.4.peg.806"/>
<dbReference type="Proteomes" id="UP000033651">
    <property type="component" value="Unassembled WGS sequence"/>
</dbReference>
<evidence type="ECO:0000256" key="2">
    <source>
        <dbReference type="ARBA" id="ARBA00008163"/>
    </source>
</evidence>
<evidence type="ECO:0000256" key="1">
    <source>
        <dbReference type="ARBA" id="ARBA00004571"/>
    </source>
</evidence>
<dbReference type="OrthoDB" id="19849at2"/>
<evidence type="ECO:0000256" key="7">
    <source>
        <dbReference type="ARBA" id="ARBA00023237"/>
    </source>
</evidence>
<evidence type="ECO:0000256" key="4">
    <source>
        <dbReference type="ARBA" id="ARBA00022692"/>
    </source>
</evidence>
<dbReference type="AlphaFoldDB" id="A0A0F3KW89"/>
<protein>
    <submittedName>
        <fullName evidence="9">Membrane protein</fullName>
    </submittedName>
</protein>
<comment type="subcellular location">
    <subcellularLocation>
        <location evidence="1">Cell outer membrane</location>
        <topology evidence="1">Multi-pass membrane protein</topology>
    </subcellularLocation>
</comment>
<keyword evidence="7" id="KW-0998">Cell outer membrane</keyword>
<comment type="caution">
    <text evidence="9">The sequence shown here is derived from an EMBL/GenBank/DDBJ whole genome shotgun (WGS) entry which is preliminary data.</text>
</comment>
<gene>
    <name evidence="9" type="ORF">VI08_07960</name>
</gene>
<keyword evidence="6" id="KW-0472">Membrane</keyword>
<evidence type="ECO:0000256" key="6">
    <source>
        <dbReference type="ARBA" id="ARBA00023136"/>
    </source>
</evidence>
<accession>A0A0F3KW89</accession>
<evidence type="ECO:0000256" key="5">
    <source>
        <dbReference type="ARBA" id="ARBA00022729"/>
    </source>
</evidence>
<dbReference type="PANTHER" id="PTHR35093:SF3">
    <property type="entry name" value="LONG-CHAIN FATTY ACID TRANSPORT PROTEIN"/>
    <property type="match status" value="1"/>
</dbReference>
<evidence type="ECO:0000256" key="3">
    <source>
        <dbReference type="ARBA" id="ARBA00022452"/>
    </source>
</evidence>
<dbReference type="Gene3D" id="2.40.160.60">
    <property type="entry name" value="Outer membrane protein transport protein (OMPP1/FadL/TodX)"/>
    <property type="match status" value="1"/>
</dbReference>
<evidence type="ECO:0000313" key="9">
    <source>
        <dbReference type="EMBL" id="KJV35483.1"/>
    </source>
</evidence>
<keyword evidence="10" id="KW-1185">Reference proteome</keyword>
<feature type="signal peptide" evidence="8">
    <location>
        <begin position="1"/>
        <end position="31"/>
    </location>
</feature>
<dbReference type="SUPFAM" id="SSF56935">
    <property type="entry name" value="Porins"/>
    <property type="match status" value="1"/>
</dbReference>
<keyword evidence="3" id="KW-1134">Transmembrane beta strand</keyword>
<keyword evidence="5 8" id="KW-0732">Signal</keyword>
<name>A0A0F3KW89_9GAMM</name>
<dbReference type="GO" id="GO:0015483">
    <property type="term" value="F:long-chain fatty acid transporting porin activity"/>
    <property type="evidence" value="ECO:0007669"/>
    <property type="project" value="TreeGrafter"/>
</dbReference>
<evidence type="ECO:0000313" key="10">
    <source>
        <dbReference type="Proteomes" id="UP000033651"/>
    </source>
</evidence>
<dbReference type="InterPro" id="IPR005017">
    <property type="entry name" value="OMPP1/FadL/TodX"/>
</dbReference>
<proteinExistence type="inferred from homology"/>
<dbReference type="RefSeq" id="WP_045829034.1">
    <property type="nucleotide sequence ID" value="NZ_JZRB01000015.1"/>
</dbReference>
<feature type="chain" id="PRO_5002463569" evidence="8">
    <location>
        <begin position="32"/>
        <end position="474"/>
    </location>
</feature>
<evidence type="ECO:0000256" key="8">
    <source>
        <dbReference type="SAM" id="SignalP"/>
    </source>
</evidence>
<keyword evidence="4" id="KW-0812">Transmembrane</keyword>
<reference evidence="9 10" key="1">
    <citation type="submission" date="2015-03" db="EMBL/GenBank/DDBJ databases">
        <title>Draft genome sequence of Luteibacter yeojuensis strain SU11.</title>
        <authorList>
            <person name="Sulaiman J."/>
            <person name="Priya K."/>
            <person name="Chan K.-G."/>
        </authorList>
    </citation>
    <scope>NUCLEOTIDE SEQUENCE [LARGE SCALE GENOMIC DNA]</scope>
    <source>
        <strain evidence="9 10">SU11</strain>
    </source>
</reference>
<dbReference type="PANTHER" id="PTHR35093">
    <property type="entry name" value="OUTER MEMBRANE PROTEIN NMB0088-RELATED"/>
    <property type="match status" value="1"/>
</dbReference>